<sequence>MVKTDRVTLLTGALLPLYGSDHSRGDLAW</sequence>
<reference evidence="1 2" key="1">
    <citation type="submission" date="2020-08" db="EMBL/GenBank/DDBJ databases">
        <title>Sequencing the genomes of 1000 actinobacteria strains.</title>
        <authorList>
            <person name="Klenk H.-P."/>
        </authorList>
    </citation>
    <scope>NUCLEOTIDE SEQUENCE [LARGE SCALE GENOMIC DNA]</scope>
    <source>
        <strain evidence="1 2">DSM 44230</strain>
    </source>
</reference>
<evidence type="ECO:0000313" key="2">
    <source>
        <dbReference type="Proteomes" id="UP000533598"/>
    </source>
</evidence>
<accession>A0A7W7C977</accession>
<evidence type="ECO:0000313" key="1">
    <source>
        <dbReference type="EMBL" id="MBB4676873.1"/>
    </source>
</evidence>
<organism evidence="1 2">
    <name type="scientific">Crossiella cryophila</name>
    <dbReference type="NCBI Taxonomy" id="43355"/>
    <lineage>
        <taxon>Bacteria</taxon>
        <taxon>Bacillati</taxon>
        <taxon>Actinomycetota</taxon>
        <taxon>Actinomycetes</taxon>
        <taxon>Pseudonocardiales</taxon>
        <taxon>Pseudonocardiaceae</taxon>
        <taxon>Crossiella</taxon>
    </lineage>
</organism>
<dbReference type="AlphaFoldDB" id="A0A7W7C977"/>
<keyword evidence="2" id="KW-1185">Reference proteome</keyword>
<comment type="caution">
    <text evidence="1">The sequence shown here is derived from an EMBL/GenBank/DDBJ whole genome shotgun (WGS) entry which is preliminary data.</text>
</comment>
<dbReference type="Proteomes" id="UP000533598">
    <property type="component" value="Unassembled WGS sequence"/>
</dbReference>
<protein>
    <submittedName>
        <fullName evidence="1">Uncharacterized protein</fullName>
    </submittedName>
</protein>
<dbReference type="EMBL" id="JACHMH010000001">
    <property type="protein sequence ID" value="MBB4676873.1"/>
    <property type="molecule type" value="Genomic_DNA"/>
</dbReference>
<gene>
    <name evidence="1" type="ORF">HNR67_002991</name>
</gene>
<proteinExistence type="predicted"/>
<name>A0A7W7C977_9PSEU</name>